<evidence type="ECO:0000313" key="3">
    <source>
        <dbReference type="Proteomes" id="UP000674938"/>
    </source>
</evidence>
<proteinExistence type="predicted"/>
<organism evidence="2 3">
    <name type="scientific">Vagococcus allomyrinae</name>
    <dbReference type="NCBI Taxonomy" id="2794353"/>
    <lineage>
        <taxon>Bacteria</taxon>
        <taxon>Bacillati</taxon>
        <taxon>Bacillota</taxon>
        <taxon>Bacilli</taxon>
        <taxon>Lactobacillales</taxon>
        <taxon>Enterococcaceae</taxon>
        <taxon>Vagococcus</taxon>
    </lineage>
</organism>
<accession>A0A940P5I2</accession>
<reference evidence="2" key="1">
    <citation type="submission" date="2020-12" db="EMBL/GenBank/DDBJ databases">
        <title>Vagococcus allomyrinae sp. nov. and Enterococcus lavae sp. nov., isolated from the larvae of Allomyrina dichotoma.</title>
        <authorList>
            <person name="Lee S.D."/>
        </authorList>
    </citation>
    <scope>NUCLEOTIDE SEQUENCE</scope>
    <source>
        <strain evidence="2">BWB3-3</strain>
    </source>
</reference>
<dbReference type="AlphaFoldDB" id="A0A940P5I2"/>
<dbReference type="GO" id="GO:0003677">
    <property type="term" value="F:DNA binding"/>
    <property type="evidence" value="ECO:0007669"/>
    <property type="project" value="InterPro"/>
</dbReference>
<evidence type="ECO:0000313" key="2">
    <source>
        <dbReference type="EMBL" id="MBP1041959.1"/>
    </source>
</evidence>
<dbReference type="Pfam" id="PF12728">
    <property type="entry name" value="HTH_17"/>
    <property type="match status" value="1"/>
</dbReference>
<dbReference type="InterPro" id="IPR009061">
    <property type="entry name" value="DNA-bd_dom_put_sf"/>
</dbReference>
<evidence type="ECO:0000259" key="1">
    <source>
        <dbReference type="Pfam" id="PF12728"/>
    </source>
</evidence>
<keyword evidence="3" id="KW-1185">Reference proteome</keyword>
<protein>
    <submittedName>
        <fullName evidence="2">Helix-turn-helix domain-containing protein</fullName>
    </submittedName>
</protein>
<dbReference type="InterPro" id="IPR041657">
    <property type="entry name" value="HTH_17"/>
</dbReference>
<sequence>MEKLYTVNDIAQMTQLSTRTIRRYLQSGELQGKKVGHQWRFTEKDLARFMDNSTIITALDEADELVFEDFRQGNILIEPNLPKAYATVIYSFHNDDELKKFKDELLSLYNEKYANQHHSLKIRVLTKNQLRLTLFGPLIFLTNYLAEINQKEGQ</sequence>
<dbReference type="InterPro" id="IPR010093">
    <property type="entry name" value="SinI_DNA-bd"/>
</dbReference>
<dbReference type="NCBIfam" id="TIGR01764">
    <property type="entry name" value="excise"/>
    <property type="match status" value="1"/>
</dbReference>
<dbReference type="Gene3D" id="1.10.1660.10">
    <property type="match status" value="1"/>
</dbReference>
<dbReference type="RefSeq" id="WP_209528688.1">
    <property type="nucleotide sequence ID" value="NZ_JAEEGA010000008.1"/>
</dbReference>
<dbReference type="EMBL" id="JAEEGA010000008">
    <property type="protein sequence ID" value="MBP1041959.1"/>
    <property type="molecule type" value="Genomic_DNA"/>
</dbReference>
<name>A0A940P5I2_9ENTE</name>
<dbReference type="SUPFAM" id="SSF46955">
    <property type="entry name" value="Putative DNA-binding domain"/>
    <property type="match status" value="1"/>
</dbReference>
<comment type="caution">
    <text evidence="2">The sequence shown here is derived from an EMBL/GenBank/DDBJ whole genome shotgun (WGS) entry which is preliminary data.</text>
</comment>
<gene>
    <name evidence="2" type="ORF">I6N95_13140</name>
</gene>
<feature type="domain" description="Helix-turn-helix" evidence="1">
    <location>
        <begin position="4"/>
        <end position="52"/>
    </location>
</feature>
<dbReference type="Proteomes" id="UP000674938">
    <property type="component" value="Unassembled WGS sequence"/>
</dbReference>